<dbReference type="InterPro" id="IPR013320">
    <property type="entry name" value="ConA-like_dom_sf"/>
</dbReference>
<dbReference type="PROSITE" id="PS00307">
    <property type="entry name" value="LECTIN_LEGUME_BETA"/>
    <property type="match status" value="1"/>
</dbReference>
<evidence type="ECO:0000256" key="3">
    <source>
        <dbReference type="SAM" id="MobiDB-lite"/>
    </source>
</evidence>
<name>A0A6V7NX57_ANACO</name>
<organism evidence="6">
    <name type="scientific">Ananas comosus var. bracteatus</name>
    <name type="common">red pineapple</name>
    <dbReference type="NCBI Taxonomy" id="296719"/>
    <lineage>
        <taxon>Eukaryota</taxon>
        <taxon>Viridiplantae</taxon>
        <taxon>Streptophyta</taxon>
        <taxon>Embryophyta</taxon>
        <taxon>Tracheophyta</taxon>
        <taxon>Spermatophyta</taxon>
        <taxon>Magnoliopsida</taxon>
        <taxon>Liliopsida</taxon>
        <taxon>Poales</taxon>
        <taxon>Bromeliaceae</taxon>
        <taxon>Bromelioideae</taxon>
        <taxon>Ananas</taxon>
    </lineage>
</organism>
<reference evidence="6" key="1">
    <citation type="submission" date="2020-07" db="EMBL/GenBank/DDBJ databases">
        <authorList>
            <person name="Lin J."/>
        </authorList>
    </citation>
    <scope>NUCLEOTIDE SEQUENCE</scope>
</reference>
<evidence type="ECO:0000259" key="5">
    <source>
        <dbReference type="Pfam" id="PF00139"/>
    </source>
</evidence>
<feature type="signal peptide" evidence="4">
    <location>
        <begin position="1"/>
        <end position="23"/>
    </location>
</feature>
<dbReference type="PANTHER" id="PTHR32401">
    <property type="entry name" value="CONCANAVALIN A-LIKE LECTIN FAMILY PROTEIN"/>
    <property type="match status" value="1"/>
</dbReference>
<dbReference type="AlphaFoldDB" id="A0A6V7NX57"/>
<keyword evidence="4" id="KW-0732">Signal</keyword>
<feature type="region of interest" description="Disordered" evidence="3">
    <location>
        <begin position="149"/>
        <end position="201"/>
    </location>
</feature>
<keyword evidence="2" id="KW-0430">Lectin</keyword>
<protein>
    <recommendedName>
        <fullName evidence="5">Legume lectin domain-containing protein</fullName>
    </recommendedName>
</protein>
<gene>
    <name evidence="6" type="ORF">CB5_LOCUS6187</name>
</gene>
<sequence>MSPPLSLLLLLLILLLPFPSSSCTIVAFDFPSFSLRNLTLLGSSSLLLGSISLIHPPSSSSSSGAAVLSLPVPFADPATNASTSFSTAFSFSITNPCPNPTHGDGLAFFLSADPLPFGAPGLHLGIFNASAFPPPDPPAIVAVEFDTLPDEGFNEPSPNHVGFESAPPNPSSPPNSDPTASISPAATRSTPGSTTPRATKP</sequence>
<proteinExistence type="inferred from homology"/>
<accession>A0A6V7NX57</accession>
<feature type="chain" id="PRO_5028018497" description="Legume lectin domain-containing protein" evidence="4">
    <location>
        <begin position="24"/>
        <end position="201"/>
    </location>
</feature>
<dbReference type="Gene3D" id="2.60.120.200">
    <property type="match status" value="1"/>
</dbReference>
<dbReference type="InterPro" id="IPR001220">
    <property type="entry name" value="Legume_lectin_dom"/>
</dbReference>
<dbReference type="EMBL" id="LR862142">
    <property type="protein sequence ID" value="CAD1822976.1"/>
    <property type="molecule type" value="Genomic_DNA"/>
</dbReference>
<dbReference type="GO" id="GO:0030246">
    <property type="term" value="F:carbohydrate binding"/>
    <property type="evidence" value="ECO:0007669"/>
    <property type="project" value="UniProtKB-KW"/>
</dbReference>
<dbReference type="Pfam" id="PF00139">
    <property type="entry name" value="Lectin_legB"/>
    <property type="match status" value="1"/>
</dbReference>
<evidence type="ECO:0000256" key="4">
    <source>
        <dbReference type="SAM" id="SignalP"/>
    </source>
</evidence>
<feature type="domain" description="Legume lectin" evidence="5">
    <location>
        <begin position="27"/>
        <end position="164"/>
    </location>
</feature>
<dbReference type="InterPro" id="IPR050258">
    <property type="entry name" value="Leguminous_Lectin"/>
</dbReference>
<evidence type="ECO:0000313" key="6">
    <source>
        <dbReference type="EMBL" id="CAD1822976.1"/>
    </source>
</evidence>
<dbReference type="SUPFAM" id="SSF49899">
    <property type="entry name" value="Concanavalin A-like lectins/glucanases"/>
    <property type="match status" value="1"/>
</dbReference>
<feature type="compositionally biased region" description="Pro residues" evidence="3">
    <location>
        <begin position="167"/>
        <end position="176"/>
    </location>
</feature>
<dbReference type="InterPro" id="IPR019825">
    <property type="entry name" value="Lectin_legB_Mn/Ca_BS"/>
</dbReference>
<comment type="similarity">
    <text evidence="1">Belongs to the leguminous lectin family.</text>
</comment>
<dbReference type="PANTHER" id="PTHR32401:SF16">
    <property type="entry name" value="CONCANAVALIN A-LIKE LECTIN FAMILY PROTEIN"/>
    <property type="match status" value="1"/>
</dbReference>
<feature type="compositionally biased region" description="Polar residues" evidence="3">
    <location>
        <begin position="182"/>
        <end position="201"/>
    </location>
</feature>
<evidence type="ECO:0000256" key="1">
    <source>
        <dbReference type="ARBA" id="ARBA00007606"/>
    </source>
</evidence>
<evidence type="ECO:0000256" key="2">
    <source>
        <dbReference type="ARBA" id="ARBA00022734"/>
    </source>
</evidence>